<dbReference type="InterPro" id="IPR020084">
    <property type="entry name" value="NUDIX_hydrolase_CS"/>
</dbReference>
<dbReference type="PROSITE" id="PS51462">
    <property type="entry name" value="NUDIX"/>
    <property type="match status" value="1"/>
</dbReference>
<dbReference type="InterPro" id="IPR049734">
    <property type="entry name" value="NudC-like_C"/>
</dbReference>
<evidence type="ECO:0000256" key="6">
    <source>
        <dbReference type="ARBA" id="ARBA00022801"/>
    </source>
</evidence>
<evidence type="ECO:0000313" key="12">
    <source>
        <dbReference type="EMBL" id="GGG50119.1"/>
    </source>
</evidence>
<dbReference type="EMBL" id="BMEQ01000004">
    <property type="protein sequence ID" value="GGG50119.1"/>
    <property type="molecule type" value="Genomic_DNA"/>
</dbReference>
<organism evidence="12 13">
    <name type="scientific">Kocuria dechangensis</name>
    <dbReference type="NCBI Taxonomy" id="1176249"/>
    <lineage>
        <taxon>Bacteria</taxon>
        <taxon>Bacillati</taxon>
        <taxon>Actinomycetota</taxon>
        <taxon>Actinomycetes</taxon>
        <taxon>Micrococcales</taxon>
        <taxon>Micrococcaceae</taxon>
        <taxon>Kocuria</taxon>
    </lineage>
</organism>
<name>A0A917LQF7_9MICC</name>
<keyword evidence="5" id="KW-0479">Metal-binding</keyword>
<comment type="similarity">
    <text evidence="3">Belongs to the Nudix hydrolase family. NudC subfamily.</text>
</comment>
<dbReference type="Pfam" id="PF00293">
    <property type="entry name" value="NUDIX"/>
    <property type="match status" value="1"/>
</dbReference>
<dbReference type="GO" id="GO:0005829">
    <property type="term" value="C:cytosol"/>
    <property type="evidence" value="ECO:0007669"/>
    <property type="project" value="TreeGrafter"/>
</dbReference>
<feature type="domain" description="Nudix hydrolase" evidence="11">
    <location>
        <begin position="233"/>
        <end position="362"/>
    </location>
</feature>
<comment type="caution">
    <text evidence="12">The sequence shown here is derived from an EMBL/GenBank/DDBJ whole genome shotgun (WGS) entry which is preliminary data.</text>
</comment>
<evidence type="ECO:0000256" key="7">
    <source>
        <dbReference type="ARBA" id="ARBA00022842"/>
    </source>
</evidence>
<dbReference type="CDD" id="cd03429">
    <property type="entry name" value="NUDIX_NADH_pyrophosphatase_Nudt13"/>
    <property type="match status" value="1"/>
</dbReference>
<keyword evidence="7" id="KW-0460">Magnesium</keyword>
<dbReference type="EC" id="3.6.1.22" evidence="4"/>
<reference evidence="12" key="2">
    <citation type="submission" date="2020-09" db="EMBL/GenBank/DDBJ databases">
        <authorList>
            <person name="Sun Q."/>
            <person name="Zhou Y."/>
        </authorList>
    </citation>
    <scope>NUCLEOTIDE SEQUENCE</scope>
    <source>
        <strain evidence="12">CGMCC 1.12187</strain>
    </source>
</reference>
<accession>A0A917LQF7</accession>
<protein>
    <recommendedName>
        <fullName evidence="4">NAD(+) diphosphatase</fullName>
        <ecNumber evidence="4">3.6.1.22</ecNumber>
    </recommendedName>
</protein>
<gene>
    <name evidence="12" type="ORF">GCM10011374_10730</name>
</gene>
<evidence type="ECO:0000256" key="1">
    <source>
        <dbReference type="ARBA" id="ARBA00001946"/>
    </source>
</evidence>
<dbReference type="AlphaFoldDB" id="A0A917LQF7"/>
<dbReference type="PANTHER" id="PTHR42904">
    <property type="entry name" value="NUDIX HYDROLASE, NUDC SUBFAMILY"/>
    <property type="match status" value="1"/>
</dbReference>
<dbReference type="Gene3D" id="3.90.79.20">
    <property type="match status" value="1"/>
</dbReference>
<dbReference type="InterPro" id="IPR015376">
    <property type="entry name" value="Znr_NADH_PPase"/>
</dbReference>
<evidence type="ECO:0000256" key="5">
    <source>
        <dbReference type="ARBA" id="ARBA00022723"/>
    </source>
</evidence>
<sequence length="380" mass="40460">MPASTDPLPEPSTGLRSERLPLSRLPFAATAFDRDAVERELRDVRAAAAQDPATLVLVLSGGLAPVVGDALVLVPAAGLPALPEDPRRPEVYLGRLPGAGGAPGPRVLLRPVPAAAEHAAEHTDPGTAENAAGPDPVRPGDSPDTLLEALLDTVARHAAERSDPGAGDGLRWAGLRDLGPVLPPTDTALLVTAQSVGLWHRDHPRCPRCGEPTEVIRSGWARQCPRDESLHFPRTDPAIIVAVTDGDPDPARERLLLGRSALWRGNRFSTLAGFVEPGESLEQAVVREVAEEAGLVVGDVHYLGSQPWPFPRSLMLGCRAVVRSGAAVPDGQEILELRWFTRAELRTAARTGSVTLPGRVSIAHALIEHWLGEDLPETTW</sequence>
<dbReference type="InterPro" id="IPR015797">
    <property type="entry name" value="NUDIX_hydrolase-like_dom_sf"/>
</dbReference>
<evidence type="ECO:0000256" key="9">
    <source>
        <dbReference type="ARBA" id="ARBA00023679"/>
    </source>
</evidence>
<keyword evidence="13" id="KW-1185">Reference proteome</keyword>
<dbReference type="GO" id="GO:0006742">
    <property type="term" value="P:NADP+ catabolic process"/>
    <property type="evidence" value="ECO:0007669"/>
    <property type="project" value="TreeGrafter"/>
</dbReference>
<dbReference type="RefSeq" id="WP_188535021.1">
    <property type="nucleotide sequence ID" value="NZ_BMEQ01000004.1"/>
</dbReference>
<comment type="cofactor">
    <cofactor evidence="2">
        <name>Zn(2+)</name>
        <dbReference type="ChEBI" id="CHEBI:29105"/>
    </cofactor>
</comment>
<evidence type="ECO:0000256" key="4">
    <source>
        <dbReference type="ARBA" id="ARBA00012381"/>
    </source>
</evidence>
<dbReference type="NCBIfam" id="NF001299">
    <property type="entry name" value="PRK00241.1"/>
    <property type="match status" value="1"/>
</dbReference>
<evidence type="ECO:0000256" key="8">
    <source>
        <dbReference type="ARBA" id="ARBA00023027"/>
    </source>
</evidence>
<evidence type="ECO:0000259" key="11">
    <source>
        <dbReference type="PROSITE" id="PS51462"/>
    </source>
</evidence>
<feature type="region of interest" description="Disordered" evidence="10">
    <location>
        <begin position="115"/>
        <end position="142"/>
    </location>
</feature>
<dbReference type="GO" id="GO:0035529">
    <property type="term" value="F:NADH pyrophosphatase activity"/>
    <property type="evidence" value="ECO:0007669"/>
    <property type="project" value="TreeGrafter"/>
</dbReference>
<evidence type="ECO:0000256" key="2">
    <source>
        <dbReference type="ARBA" id="ARBA00001947"/>
    </source>
</evidence>
<keyword evidence="6" id="KW-0378">Hydrolase</keyword>
<reference evidence="12" key="1">
    <citation type="journal article" date="2014" name="Int. J. Syst. Evol. Microbiol.">
        <title>Complete genome sequence of Corynebacterium casei LMG S-19264T (=DSM 44701T), isolated from a smear-ripened cheese.</title>
        <authorList>
            <consortium name="US DOE Joint Genome Institute (JGI-PGF)"/>
            <person name="Walter F."/>
            <person name="Albersmeier A."/>
            <person name="Kalinowski J."/>
            <person name="Ruckert C."/>
        </authorList>
    </citation>
    <scope>NUCLEOTIDE SEQUENCE</scope>
    <source>
        <strain evidence="12">CGMCC 1.12187</strain>
    </source>
</reference>
<comment type="cofactor">
    <cofactor evidence="1">
        <name>Mg(2+)</name>
        <dbReference type="ChEBI" id="CHEBI:18420"/>
    </cofactor>
</comment>
<evidence type="ECO:0000256" key="3">
    <source>
        <dbReference type="ARBA" id="ARBA00009595"/>
    </source>
</evidence>
<dbReference type="GO" id="GO:0019677">
    <property type="term" value="P:NAD+ catabolic process"/>
    <property type="evidence" value="ECO:0007669"/>
    <property type="project" value="TreeGrafter"/>
</dbReference>
<dbReference type="InterPro" id="IPR000086">
    <property type="entry name" value="NUDIX_hydrolase_dom"/>
</dbReference>
<keyword evidence="8" id="KW-0520">NAD</keyword>
<dbReference type="PANTHER" id="PTHR42904:SF6">
    <property type="entry name" value="NAD-CAPPED RNA HYDROLASE NUDT12"/>
    <property type="match status" value="1"/>
</dbReference>
<evidence type="ECO:0000256" key="10">
    <source>
        <dbReference type="SAM" id="MobiDB-lite"/>
    </source>
</evidence>
<evidence type="ECO:0000313" key="13">
    <source>
        <dbReference type="Proteomes" id="UP000638848"/>
    </source>
</evidence>
<dbReference type="SUPFAM" id="SSF55811">
    <property type="entry name" value="Nudix"/>
    <property type="match status" value="1"/>
</dbReference>
<dbReference type="Pfam" id="PF09297">
    <property type="entry name" value="Zn_ribbon_NUD"/>
    <property type="match status" value="1"/>
</dbReference>
<comment type="catalytic activity">
    <reaction evidence="9">
        <text>a 5'-end NAD(+)-phospho-ribonucleoside in mRNA + H2O = a 5'-end phospho-adenosine-phospho-ribonucleoside in mRNA + beta-nicotinamide D-ribonucleotide + 2 H(+)</text>
        <dbReference type="Rhea" id="RHEA:60876"/>
        <dbReference type="Rhea" id="RHEA-COMP:15698"/>
        <dbReference type="Rhea" id="RHEA-COMP:15719"/>
        <dbReference type="ChEBI" id="CHEBI:14649"/>
        <dbReference type="ChEBI" id="CHEBI:15377"/>
        <dbReference type="ChEBI" id="CHEBI:15378"/>
        <dbReference type="ChEBI" id="CHEBI:144029"/>
        <dbReference type="ChEBI" id="CHEBI:144051"/>
    </reaction>
    <physiologicalReaction direction="left-to-right" evidence="9">
        <dbReference type="Rhea" id="RHEA:60877"/>
    </physiologicalReaction>
</comment>
<dbReference type="PROSITE" id="PS00893">
    <property type="entry name" value="NUDIX_BOX"/>
    <property type="match status" value="1"/>
</dbReference>
<proteinExistence type="inferred from homology"/>
<dbReference type="InterPro" id="IPR050241">
    <property type="entry name" value="NAD-cap_RNA_hydrolase_NudC"/>
</dbReference>
<dbReference type="Gene3D" id="3.90.79.10">
    <property type="entry name" value="Nucleoside Triphosphate Pyrophosphohydrolase"/>
    <property type="match status" value="1"/>
</dbReference>
<dbReference type="GO" id="GO:0046872">
    <property type="term" value="F:metal ion binding"/>
    <property type="evidence" value="ECO:0007669"/>
    <property type="project" value="UniProtKB-KW"/>
</dbReference>
<dbReference type="Proteomes" id="UP000638848">
    <property type="component" value="Unassembled WGS sequence"/>
</dbReference>